<dbReference type="EMBL" id="UYYF01000339">
    <property type="protein sequence ID" value="VDM97767.1"/>
    <property type="molecule type" value="Genomic_DNA"/>
</dbReference>
<dbReference type="Gene3D" id="2.60.120.650">
    <property type="entry name" value="Cupin"/>
    <property type="match status" value="1"/>
</dbReference>
<dbReference type="GO" id="GO:0005737">
    <property type="term" value="C:cytoplasm"/>
    <property type="evidence" value="ECO:0007669"/>
    <property type="project" value="TreeGrafter"/>
</dbReference>
<evidence type="ECO:0000256" key="2">
    <source>
        <dbReference type="ARBA" id="ARBA00047762"/>
    </source>
</evidence>
<comment type="catalytic activity">
    <reaction evidence="2">
        <text>L-lysyl-[protein] + 2-oxoglutarate + O2 = 4-hydroxy-L-lysyl-[protein] + succinate + CO2</text>
        <dbReference type="Rhea" id="RHEA:57156"/>
        <dbReference type="Rhea" id="RHEA-COMP:9752"/>
        <dbReference type="Rhea" id="RHEA-COMP:15084"/>
        <dbReference type="ChEBI" id="CHEBI:15379"/>
        <dbReference type="ChEBI" id="CHEBI:16526"/>
        <dbReference type="ChEBI" id="CHEBI:16810"/>
        <dbReference type="ChEBI" id="CHEBI:29969"/>
        <dbReference type="ChEBI" id="CHEBI:30031"/>
        <dbReference type="ChEBI" id="CHEBI:141495"/>
    </reaction>
</comment>
<dbReference type="PANTHER" id="PTHR12480:SF6">
    <property type="entry name" value="2-OXOGLUTARATE AND IRON-DEPENDENT OXYGENASE JMJD4"/>
    <property type="match status" value="1"/>
</dbReference>
<organism evidence="7">
    <name type="scientific">Thelazia callipaeda</name>
    <name type="common">Oriental eyeworm</name>
    <name type="synonym">Parasitic nematode</name>
    <dbReference type="NCBI Taxonomy" id="103827"/>
    <lineage>
        <taxon>Eukaryota</taxon>
        <taxon>Metazoa</taxon>
        <taxon>Ecdysozoa</taxon>
        <taxon>Nematoda</taxon>
        <taxon>Chromadorea</taxon>
        <taxon>Rhabditida</taxon>
        <taxon>Spirurina</taxon>
        <taxon>Spiruromorpha</taxon>
        <taxon>Thelazioidea</taxon>
        <taxon>Thelaziidae</taxon>
        <taxon>Thelazia</taxon>
    </lineage>
</organism>
<evidence type="ECO:0000256" key="1">
    <source>
        <dbReference type="ARBA" id="ARBA00038068"/>
    </source>
</evidence>
<dbReference type="WBParaSite" id="TCLT_0000202901-mRNA-1">
    <property type="protein sequence ID" value="TCLT_0000202901-mRNA-1"/>
    <property type="gene ID" value="TCLT_0000202901"/>
</dbReference>
<dbReference type="GO" id="GO:0016706">
    <property type="term" value="F:2-oxoglutarate-dependent dioxygenase activity"/>
    <property type="evidence" value="ECO:0007669"/>
    <property type="project" value="TreeGrafter"/>
</dbReference>
<evidence type="ECO:0000256" key="3">
    <source>
        <dbReference type="ARBA" id="ARBA00082904"/>
    </source>
</evidence>
<reference evidence="5 6" key="2">
    <citation type="submission" date="2018-11" db="EMBL/GenBank/DDBJ databases">
        <authorList>
            <consortium name="Pathogen Informatics"/>
        </authorList>
    </citation>
    <scope>NUCLEOTIDE SEQUENCE [LARGE SCALE GENOMIC DNA]</scope>
</reference>
<dbReference type="PROSITE" id="PS51184">
    <property type="entry name" value="JMJC"/>
    <property type="match status" value="1"/>
</dbReference>
<evidence type="ECO:0000259" key="4">
    <source>
        <dbReference type="PROSITE" id="PS51184"/>
    </source>
</evidence>
<name>A0A0N5CP94_THECL</name>
<dbReference type="InterPro" id="IPR003347">
    <property type="entry name" value="JmjC_dom"/>
</dbReference>
<dbReference type="Proteomes" id="UP000276776">
    <property type="component" value="Unassembled WGS sequence"/>
</dbReference>
<evidence type="ECO:0000313" key="6">
    <source>
        <dbReference type="Proteomes" id="UP000276776"/>
    </source>
</evidence>
<dbReference type="InterPro" id="IPR050910">
    <property type="entry name" value="JMJD6_ArgDemeth/LysHydrox"/>
</dbReference>
<dbReference type="OMA" id="TNIVGHK"/>
<proteinExistence type="inferred from homology"/>
<feature type="domain" description="JmjC" evidence="4">
    <location>
        <begin position="119"/>
        <end position="274"/>
    </location>
</feature>
<keyword evidence="6" id="KW-1185">Reference proteome</keyword>
<dbReference type="OrthoDB" id="203487at2759"/>
<accession>A0A0N5CP94</accession>
<dbReference type="AlphaFoldDB" id="A0A0N5CP94"/>
<comment type="similarity">
    <text evidence="1">Belongs to the JMJD6 family.</text>
</comment>
<sequence length="400" mass="46959">MEDQRCNAMLIPKICLEQTHVFNVFIDFMLKNQPFRTCSHATSQWKSRKYWVKQVNGKSVINTEFLVEHYGQMEVPVRKEMPHCSAKCEKIKLKDYIQKLRKNNGSDDAGYVKDWHFQQDSGTSCEMYGLPSVFRFDWINNEIWSNDERSQLGDYRFVYFGVENTWTPFHADVMSSFSWSANICGRKLWYFVTPGKEEYFRLDRHSFLKDIRTARDKWSEADVLSFVQEEGEIFFVPSNWYHQVHNLEDTISINHNFINASNVGLVVELITERLKDVDRELTDCKDYFSSIEYNRYCEQILSADIRVNLATLSSLLHLISNDRKNDVDECWTCPKHRSFLDCKTDNDCLESMRQSSRNICTCTLANNEICFECSNFMKKIEISVAAQCLTQIRGIIESRG</sequence>
<dbReference type="GO" id="GO:0045905">
    <property type="term" value="P:positive regulation of translational termination"/>
    <property type="evidence" value="ECO:0007669"/>
    <property type="project" value="TreeGrafter"/>
</dbReference>
<dbReference type="SMART" id="SM00558">
    <property type="entry name" value="JmjC"/>
    <property type="match status" value="1"/>
</dbReference>
<reference evidence="7" key="1">
    <citation type="submission" date="2017-02" db="UniProtKB">
        <authorList>
            <consortium name="WormBaseParasite"/>
        </authorList>
    </citation>
    <scope>IDENTIFICATION</scope>
</reference>
<dbReference type="GO" id="GO:0005634">
    <property type="term" value="C:nucleus"/>
    <property type="evidence" value="ECO:0007669"/>
    <property type="project" value="TreeGrafter"/>
</dbReference>
<evidence type="ECO:0000313" key="7">
    <source>
        <dbReference type="WBParaSite" id="TCLT_0000202901-mRNA-1"/>
    </source>
</evidence>
<protein>
    <recommendedName>
        <fullName evidence="3">Jumonji domain-containing protein 4</fullName>
    </recommendedName>
</protein>
<dbReference type="GO" id="GO:0043565">
    <property type="term" value="F:sequence-specific DNA binding"/>
    <property type="evidence" value="ECO:0007669"/>
    <property type="project" value="TreeGrafter"/>
</dbReference>
<dbReference type="PANTHER" id="PTHR12480">
    <property type="entry name" value="ARGININE DEMETHYLASE AND LYSYL-HYDROXYLASE JMJD"/>
    <property type="match status" value="1"/>
</dbReference>
<dbReference type="Pfam" id="PF02373">
    <property type="entry name" value="JmjC"/>
    <property type="match status" value="1"/>
</dbReference>
<dbReference type="SUPFAM" id="SSF51197">
    <property type="entry name" value="Clavaminate synthase-like"/>
    <property type="match status" value="1"/>
</dbReference>
<evidence type="ECO:0000313" key="5">
    <source>
        <dbReference type="EMBL" id="VDM97767.1"/>
    </source>
</evidence>
<gene>
    <name evidence="5" type="ORF">TCLT_LOCUS2030</name>
</gene>